<evidence type="ECO:0000256" key="8">
    <source>
        <dbReference type="ARBA" id="ARBA00023295"/>
    </source>
</evidence>
<evidence type="ECO:0000256" key="10">
    <source>
        <dbReference type="SAM" id="SignalP"/>
    </source>
</evidence>
<keyword evidence="8" id="KW-0326">Glycosidase</keyword>
<dbReference type="InterPro" id="IPR017853">
    <property type="entry name" value="GH"/>
</dbReference>
<dbReference type="Gene3D" id="3.40.50.1700">
    <property type="entry name" value="Glycoside hydrolase family 3 C-terminal domain"/>
    <property type="match status" value="1"/>
</dbReference>
<dbReference type="InterPro" id="IPR036881">
    <property type="entry name" value="Glyco_hydro_3_C_sf"/>
</dbReference>
<dbReference type="OrthoDB" id="2123594at2759"/>
<evidence type="ECO:0000256" key="2">
    <source>
        <dbReference type="ARBA" id="ARBA00005336"/>
    </source>
</evidence>
<name>A0A9P6G8T7_9PLEO</name>
<reference evidence="12" key="1">
    <citation type="journal article" date="2020" name="Mol. Plant Microbe Interact.">
        <title>Genome Sequence of the Biocontrol Agent Coniothyrium minitans strain Conio (IMI 134523).</title>
        <authorList>
            <person name="Patel D."/>
            <person name="Shittu T.A."/>
            <person name="Baroncelli R."/>
            <person name="Muthumeenakshi S."/>
            <person name="Osborne T.H."/>
            <person name="Janganan T.K."/>
            <person name="Sreenivasaprasad S."/>
        </authorList>
    </citation>
    <scope>NUCLEOTIDE SEQUENCE</scope>
    <source>
        <strain evidence="12">Conio</strain>
    </source>
</reference>
<organism evidence="12 13">
    <name type="scientific">Paraphaeosphaeria minitans</name>
    <dbReference type="NCBI Taxonomy" id="565426"/>
    <lineage>
        <taxon>Eukaryota</taxon>
        <taxon>Fungi</taxon>
        <taxon>Dikarya</taxon>
        <taxon>Ascomycota</taxon>
        <taxon>Pezizomycotina</taxon>
        <taxon>Dothideomycetes</taxon>
        <taxon>Pleosporomycetidae</taxon>
        <taxon>Pleosporales</taxon>
        <taxon>Massarineae</taxon>
        <taxon>Didymosphaeriaceae</taxon>
        <taxon>Paraphaeosphaeria</taxon>
    </lineage>
</organism>
<evidence type="ECO:0000256" key="6">
    <source>
        <dbReference type="ARBA" id="ARBA00023180"/>
    </source>
</evidence>
<dbReference type="PANTHER" id="PTHR30620">
    <property type="entry name" value="PERIPLASMIC BETA-GLUCOSIDASE-RELATED"/>
    <property type="match status" value="1"/>
</dbReference>
<evidence type="ECO:0000256" key="1">
    <source>
        <dbReference type="ARBA" id="ARBA00000448"/>
    </source>
</evidence>
<keyword evidence="6" id="KW-0325">Glycoprotein</keyword>
<protein>
    <recommendedName>
        <fullName evidence="3">beta-glucosidase</fullName>
        <ecNumber evidence="3">3.2.1.21</ecNumber>
    </recommendedName>
</protein>
<dbReference type="InterPro" id="IPR051915">
    <property type="entry name" value="Cellulose_Degrad_GH3"/>
</dbReference>
<dbReference type="SUPFAM" id="SSF52279">
    <property type="entry name" value="Beta-D-glucan exohydrolase, C-terminal domain"/>
    <property type="match status" value="1"/>
</dbReference>
<dbReference type="FunFam" id="2.60.40.10:FF:000495">
    <property type="entry name" value="Periplasmic beta-glucosidase"/>
    <property type="match status" value="1"/>
</dbReference>
<dbReference type="Proteomes" id="UP000756921">
    <property type="component" value="Unassembled WGS sequence"/>
</dbReference>
<evidence type="ECO:0000256" key="9">
    <source>
        <dbReference type="ARBA" id="ARBA00023326"/>
    </source>
</evidence>
<evidence type="ECO:0000313" key="13">
    <source>
        <dbReference type="Proteomes" id="UP000756921"/>
    </source>
</evidence>
<dbReference type="GO" id="GO:0009251">
    <property type="term" value="P:glucan catabolic process"/>
    <property type="evidence" value="ECO:0007669"/>
    <property type="project" value="TreeGrafter"/>
</dbReference>
<dbReference type="Pfam" id="PF14310">
    <property type="entry name" value="Fn3-like"/>
    <property type="match status" value="1"/>
</dbReference>
<dbReference type="EMBL" id="WJXW01000013">
    <property type="protein sequence ID" value="KAF9731022.1"/>
    <property type="molecule type" value="Genomic_DNA"/>
</dbReference>
<evidence type="ECO:0000259" key="11">
    <source>
        <dbReference type="SMART" id="SM01217"/>
    </source>
</evidence>
<sequence length="800" mass="85622">MACPLKFLRASLLLLAASPAASYDLTRRQAASNATYKDPNASVDDRVADLLSRMTIEEKTAQLIQGDFSSWINTTSNAFNASGLAWNMANRAGQFYVGYAIPPSWIASGVQKAQDYLLHNTTLGIPAFVQTEGIHGLLIGNATIFPSPIAQACSWDPSLIEKMAAIIAAESRTIGVNQIFAPLADLAREPRYGRVEETYGEDTHLVGGMAYAYVVGVQNHSVAATIKHFAGFSAPEQGLNTGPVHGGERELRTTWLPSFKRAIIDAGAYSIMGSYNSYDGVPTIADYHMMTEILREEWGYKYWLTSDAGATDRLCCAFKMCSCTPRGGGQKDAVDGEAITLHALPAGNDVEMGGGSYSFANIPELVDAGKLDIEVVDTAVARQLRAKFALGLFENPYPGLGAANGTNGTSGFPNKAESVNVARQLDTESIVLLENKKHTLPLKKDANVAVIGPMADFVNFGDYVVYRSQYNAQNVNPLQGIRNASTGTVTYAQGCERWSNDESGFPDAVSAAEAADVAVVVVGTWSRDQGELWTGLNATTGEHIDVNDLKLVGAQAKLVKAIIDTGKPVVVVFQSGKPVTEPWISDEAAALVQQFYPGEQGGAALADVLFGDVNPSGKLSVSIPHDVGSLPIFYDYLNSGRFAGGSAPKPGEMYENGTLKFGSSYVFGTPEALYDFGYGLSYSNFTYSNVTVSKSAVAPDDTITASVSITNTSPVDGKEVVQFYVQDVIASVVVPNKQLKGFKKVLVKAGETVDVGVDLEVKDWGLWDVRMKYVVEKGDFMVHAGSSSRDLRGNATVTVS</sequence>
<dbReference type="SMART" id="SM01217">
    <property type="entry name" value="Fn3_like"/>
    <property type="match status" value="1"/>
</dbReference>
<accession>A0A9P6G8T7</accession>
<dbReference type="Pfam" id="PF01915">
    <property type="entry name" value="Glyco_hydro_3_C"/>
    <property type="match status" value="1"/>
</dbReference>
<dbReference type="Pfam" id="PF00933">
    <property type="entry name" value="Glyco_hydro_3"/>
    <property type="match status" value="1"/>
</dbReference>
<gene>
    <name evidence="12" type="ORF">PMIN01_10980</name>
</gene>
<dbReference type="EC" id="3.2.1.21" evidence="3"/>
<dbReference type="InterPro" id="IPR036962">
    <property type="entry name" value="Glyco_hydro_3_N_sf"/>
</dbReference>
<evidence type="ECO:0000256" key="4">
    <source>
        <dbReference type="ARBA" id="ARBA00022729"/>
    </source>
</evidence>
<dbReference type="Gene3D" id="2.60.40.10">
    <property type="entry name" value="Immunoglobulins"/>
    <property type="match status" value="1"/>
</dbReference>
<evidence type="ECO:0000256" key="3">
    <source>
        <dbReference type="ARBA" id="ARBA00012744"/>
    </source>
</evidence>
<evidence type="ECO:0000313" key="12">
    <source>
        <dbReference type="EMBL" id="KAF9731022.1"/>
    </source>
</evidence>
<feature type="domain" description="Fibronectin type III-like" evidence="11">
    <location>
        <begin position="719"/>
        <end position="788"/>
    </location>
</feature>
<comment type="caution">
    <text evidence="12">The sequence shown here is derived from an EMBL/GenBank/DDBJ whole genome shotgun (WGS) entry which is preliminary data.</text>
</comment>
<dbReference type="PRINTS" id="PR00133">
    <property type="entry name" value="GLHYDRLASE3"/>
</dbReference>
<dbReference type="InterPro" id="IPR013783">
    <property type="entry name" value="Ig-like_fold"/>
</dbReference>
<keyword evidence="4 10" id="KW-0732">Signal</keyword>
<dbReference type="GO" id="GO:0008422">
    <property type="term" value="F:beta-glucosidase activity"/>
    <property type="evidence" value="ECO:0007669"/>
    <property type="project" value="UniProtKB-EC"/>
</dbReference>
<evidence type="ECO:0000256" key="7">
    <source>
        <dbReference type="ARBA" id="ARBA00023277"/>
    </source>
</evidence>
<dbReference type="PANTHER" id="PTHR30620:SF117">
    <property type="entry name" value="BETA-1,4-XYLOSIDASE (EUROFUNG)"/>
    <property type="match status" value="1"/>
</dbReference>
<dbReference type="FunFam" id="3.40.50.1700:FF:000009">
    <property type="entry name" value="Periplasmic beta-glucosidase"/>
    <property type="match status" value="1"/>
</dbReference>
<comment type="catalytic activity">
    <reaction evidence="1">
        <text>Hydrolysis of terminal, non-reducing beta-D-glucosyl residues with release of beta-D-glucose.</text>
        <dbReference type="EC" id="3.2.1.21"/>
    </reaction>
</comment>
<evidence type="ECO:0000256" key="5">
    <source>
        <dbReference type="ARBA" id="ARBA00022801"/>
    </source>
</evidence>
<dbReference type="InterPro" id="IPR001764">
    <property type="entry name" value="Glyco_hydro_3_N"/>
</dbReference>
<keyword evidence="13" id="KW-1185">Reference proteome</keyword>
<keyword evidence="5 12" id="KW-0378">Hydrolase</keyword>
<keyword evidence="9" id="KW-0624">Polysaccharide degradation</keyword>
<proteinExistence type="inferred from homology"/>
<dbReference type="InterPro" id="IPR002772">
    <property type="entry name" value="Glyco_hydro_3_C"/>
</dbReference>
<feature type="signal peptide" evidence="10">
    <location>
        <begin position="1"/>
        <end position="22"/>
    </location>
</feature>
<dbReference type="AlphaFoldDB" id="A0A9P6G8T7"/>
<feature type="chain" id="PRO_5040493827" description="beta-glucosidase" evidence="10">
    <location>
        <begin position="23"/>
        <end position="800"/>
    </location>
</feature>
<dbReference type="Gene3D" id="3.20.20.300">
    <property type="entry name" value="Glycoside hydrolase, family 3, N-terminal domain"/>
    <property type="match status" value="1"/>
</dbReference>
<dbReference type="FunFam" id="3.20.20.300:FF:000007">
    <property type="entry name" value="Lysosomal beta glucosidase"/>
    <property type="match status" value="1"/>
</dbReference>
<keyword evidence="7" id="KW-0119">Carbohydrate metabolism</keyword>
<dbReference type="InterPro" id="IPR026891">
    <property type="entry name" value="Fn3-like"/>
</dbReference>
<comment type="similarity">
    <text evidence="2">Belongs to the glycosyl hydrolase 3 family.</text>
</comment>
<dbReference type="SUPFAM" id="SSF51445">
    <property type="entry name" value="(Trans)glycosidases"/>
    <property type="match status" value="1"/>
</dbReference>